<dbReference type="Pfam" id="PF06295">
    <property type="entry name" value="ZapG-like"/>
    <property type="match status" value="1"/>
</dbReference>
<dbReference type="AlphaFoldDB" id="A0AA41X1W3"/>
<feature type="compositionally biased region" description="Low complexity" evidence="2">
    <location>
        <begin position="127"/>
        <end position="143"/>
    </location>
</feature>
<protein>
    <submittedName>
        <fullName evidence="3">YhcB family protein</fullName>
    </submittedName>
</protein>
<feature type="region of interest" description="Disordered" evidence="2">
    <location>
        <begin position="109"/>
        <end position="143"/>
    </location>
</feature>
<accession>A0AA41X1W3</accession>
<dbReference type="EMBL" id="JANATA010000012">
    <property type="protein sequence ID" value="MCP3428851.1"/>
    <property type="molecule type" value="Genomic_DNA"/>
</dbReference>
<organism evidence="3 4">
    <name type="scientific">Opacimonas viscosa</name>
    <dbReference type="NCBI Taxonomy" id="2961944"/>
    <lineage>
        <taxon>Bacteria</taxon>
        <taxon>Pseudomonadati</taxon>
        <taxon>Pseudomonadota</taxon>
        <taxon>Gammaproteobacteria</taxon>
        <taxon>Alteromonadales</taxon>
        <taxon>Alteromonadaceae</taxon>
        <taxon>Opacimonas</taxon>
    </lineage>
</organism>
<dbReference type="InterPro" id="IPR009386">
    <property type="entry name" value="ZapG-like"/>
</dbReference>
<keyword evidence="1" id="KW-0175">Coiled coil</keyword>
<dbReference type="RefSeq" id="WP_254100526.1">
    <property type="nucleotide sequence ID" value="NZ_JANATA010000012.1"/>
</dbReference>
<evidence type="ECO:0000256" key="2">
    <source>
        <dbReference type="SAM" id="MobiDB-lite"/>
    </source>
</evidence>
<sequence>MQEIIIYSGLLLIGLVIGLVIAKASFSQTVSNQPDDSVAAEHKKVLLTQMQTQMEQAKQTLSSLESQCSALREQVTECEYILAAYDKSDEADDKKITFFGEHASPYLRMKKNEKRETTSAEHQPKDFSNSSSGLFNGSEIKEK</sequence>
<evidence type="ECO:0000313" key="3">
    <source>
        <dbReference type="EMBL" id="MCP3428851.1"/>
    </source>
</evidence>
<reference evidence="3" key="1">
    <citation type="submission" date="2022-07" db="EMBL/GenBank/DDBJ databases">
        <title>Characterization of the Novel Bacterium Alteromonas immobilis LMIT006 and Alteromonas gregis LMIT007.</title>
        <authorList>
            <person name="Lin X."/>
        </authorList>
    </citation>
    <scope>NUCLEOTIDE SEQUENCE</scope>
    <source>
        <strain evidence="3">LMIT007</strain>
    </source>
</reference>
<gene>
    <name evidence="3" type="ORF">NLF92_07810</name>
</gene>
<comment type="caution">
    <text evidence="3">The sequence shown here is derived from an EMBL/GenBank/DDBJ whole genome shotgun (WGS) entry which is preliminary data.</text>
</comment>
<evidence type="ECO:0000256" key="1">
    <source>
        <dbReference type="SAM" id="Coils"/>
    </source>
</evidence>
<proteinExistence type="predicted"/>
<feature type="compositionally biased region" description="Basic and acidic residues" evidence="2">
    <location>
        <begin position="113"/>
        <end position="125"/>
    </location>
</feature>
<feature type="coiled-coil region" evidence="1">
    <location>
        <begin position="47"/>
        <end position="74"/>
    </location>
</feature>
<name>A0AA41X1W3_9ALTE</name>
<keyword evidence="4" id="KW-1185">Reference proteome</keyword>
<evidence type="ECO:0000313" key="4">
    <source>
        <dbReference type="Proteomes" id="UP001165413"/>
    </source>
</evidence>
<dbReference type="Proteomes" id="UP001165413">
    <property type="component" value="Unassembled WGS sequence"/>
</dbReference>